<keyword evidence="1" id="KW-0472">Membrane</keyword>
<evidence type="ECO:0000313" key="2">
    <source>
        <dbReference type="EMBL" id="SET40852.1"/>
    </source>
</evidence>
<accession>A0A1I0E798</accession>
<dbReference type="Proteomes" id="UP000199345">
    <property type="component" value="Unassembled WGS sequence"/>
</dbReference>
<feature type="transmembrane region" description="Helical" evidence="1">
    <location>
        <begin position="16"/>
        <end position="38"/>
    </location>
</feature>
<keyword evidence="3" id="KW-1185">Reference proteome</keyword>
<sequence>MITDHLDPSLIEYVEAVVTGFLLVVGVTSAVILLVDYLRK</sequence>
<organism evidence="2 3">
    <name type="scientific">Nitrosomonas marina</name>
    <dbReference type="NCBI Taxonomy" id="917"/>
    <lineage>
        <taxon>Bacteria</taxon>
        <taxon>Pseudomonadati</taxon>
        <taxon>Pseudomonadota</taxon>
        <taxon>Betaproteobacteria</taxon>
        <taxon>Nitrosomonadales</taxon>
        <taxon>Nitrosomonadaceae</taxon>
        <taxon>Nitrosomonas</taxon>
    </lineage>
</organism>
<evidence type="ECO:0000256" key="1">
    <source>
        <dbReference type="SAM" id="Phobius"/>
    </source>
</evidence>
<reference evidence="3" key="1">
    <citation type="submission" date="2016-10" db="EMBL/GenBank/DDBJ databases">
        <authorList>
            <person name="Varghese N."/>
            <person name="Submissions S."/>
        </authorList>
    </citation>
    <scope>NUCLEOTIDE SEQUENCE [LARGE SCALE GENOMIC DNA]</scope>
    <source>
        <strain evidence="3">Nm71</strain>
    </source>
</reference>
<gene>
    <name evidence="2" type="ORF">SAMN05216326_12540</name>
</gene>
<name>A0A1I0E798_9PROT</name>
<dbReference type="EMBL" id="FOIA01000025">
    <property type="protein sequence ID" value="SET40852.1"/>
    <property type="molecule type" value="Genomic_DNA"/>
</dbReference>
<evidence type="ECO:0000313" key="3">
    <source>
        <dbReference type="Proteomes" id="UP000199345"/>
    </source>
</evidence>
<keyword evidence="1" id="KW-0812">Transmembrane</keyword>
<dbReference type="RefSeq" id="WP_256207576.1">
    <property type="nucleotide sequence ID" value="NZ_FOIA01000025.1"/>
</dbReference>
<keyword evidence="1" id="KW-1133">Transmembrane helix</keyword>
<proteinExistence type="predicted"/>
<dbReference type="AlphaFoldDB" id="A0A1I0E798"/>
<protein>
    <submittedName>
        <fullName evidence="2">Uncharacterized protein</fullName>
    </submittedName>
</protein>